<keyword evidence="4" id="KW-0408">Iron</keyword>
<keyword evidence="12" id="KW-1185">Reference proteome</keyword>
<evidence type="ECO:0000256" key="6">
    <source>
        <dbReference type="ARBA" id="ARBA00023163"/>
    </source>
</evidence>
<sequence length="834" mass="94885">MVEGRVCSSREAKLEFLKHKMLKRRKIEAENESYIVSKTLNRSGGDALRTSSPCGDSLHNQADLYSRFGNSATKNNVFSKRKVAKFDTLDLEWTEKVPECPVYHPTKEEFLNPLVYIQKIAPDASKYETAKDMLQSPGICKIISPVSASVPAGVVLTKEKAGFSFTTRVQPLRFAEWDTDDRVTFFMSGINYTFRDYERMANKIFARSYGSTGGLPAKFMEKEFWNEIACGKTESVEYACDVDGSAFSSSPTDPLGNSRWNFKKIPRLPISTLRLLETEIPGVTEPMLYIGMLFSIFAWHVEDHYLYSINYHHCGAAKTWYGIPGHAATAFENVVKDHVYAHDILPGDGEDGAFDVLLGKTTLFPPNILLEHDVPVYRAVQNPGEFVITFPRAYHSGFSHGFNCGEAVNFAMGDWFLLGSIASQRYALLGRMPLLPHEELLCKEAMLLHYARSEHDKPEYTHGDLISQRSIKVSFVNLIRYQHYARWCLMKSRACTTVSSFSHGTILCSQCKRDCYVAYLNCQCYSHPVCLHHDIRSLDWPCGGNPTLAVRENIVEMEVAARQFEEEKDILQEFEEKYGNSNDFGLLFRMFSRSENDSYIPYGKISLVSDEEISGYPSVLTSCSENTRTEITDASVSCMSSSKSTKSLNMIAKSGQDHGNSNLETDIYAMPFEYSQPLNRKPRSERKVIQAVNTRNAIYEDESDFEMFRVKRRSKSKMERKTARDFTSVKTAQQGFKRLKRQQLEVQCGSLTSSNYPIPDDQSRHSVMSSTESKEATVNSKSSVRHTFPSIKFKKKPNEDLGGKLHGDQRHRHESRETQKQERHKAKSNDSFRW</sequence>
<evidence type="ECO:0000256" key="4">
    <source>
        <dbReference type="ARBA" id="ARBA00023004"/>
    </source>
</evidence>
<comment type="caution">
    <text evidence="11">The sequence shown here is derived from an EMBL/GenBank/DDBJ whole genome shotgun (WGS) entry which is preliminary data.</text>
</comment>
<dbReference type="InterPro" id="IPR003349">
    <property type="entry name" value="JmjN"/>
</dbReference>
<evidence type="ECO:0008006" key="13">
    <source>
        <dbReference type="Google" id="ProtNLM"/>
    </source>
</evidence>
<evidence type="ECO:0000259" key="9">
    <source>
        <dbReference type="PROSITE" id="PS51183"/>
    </source>
</evidence>
<dbReference type="Pfam" id="PF02928">
    <property type="entry name" value="zf-C5HC2"/>
    <property type="match status" value="1"/>
</dbReference>
<dbReference type="SMART" id="SM00545">
    <property type="entry name" value="JmjN"/>
    <property type="match status" value="1"/>
</dbReference>
<gene>
    <name evidence="11" type="ORF">SASPL_132988</name>
</gene>
<dbReference type="GO" id="GO:0141052">
    <property type="term" value="F:histone H3 demethylase activity"/>
    <property type="evidence" value="ECO:0007669"/>
    <property type="project" value="UniProtKB-ARBA"/>
</dbReference>
<feature type="compositionally biased region" description="Basic and acidic residues" evidence="8">
    <location>
        <begin position="796"/>
        <end position="808"/>
    </location>
</feature>
<evidence type="ECO:0000313" key="11">
    <source>
        <dbReference type="EMBL" id="KAG6405399.1"/>
    </source>
</evidence>
<feature type="compositionally biased region" description="Polar residues" evidence="8">
    <location>
        <begin position="765"/>
        <end position="782"/>
    </location>
</feature>
<evidence type="ECO:0000256" key="3">
    <source>
        <dbReference type="ARBA" id="ARBA00023002"/>
    </source>
</evidence>
<dbReference type="GO" id="GO:0046872">
    <property type="term" value="F:metal ion binding"/>
    <property type="evidence" value="ECO:0007669"/>
    <property type="project" value="UniProtKB-KW"/>
</dbReference>
<keyword evidence="2" id="KW-0479">Metal-binding</keyword>
<name>A0A8X8X3G8_SALSN</name>
<reference evidence="11" key="2">
    <citation type="submission" date="2020-08" db="EMBL/GenBank/DDBJ databases">
        <title>Plant Genome Project.</title>
        <authorList>
            <person name="Zhang R.-G."/>
        </authorList>
    </citation>
    <scope>NUCLEOTIDE SEQUENCE</scope>
    <source>
        <strain evidence="11">Huo1</strain>
        <tissue evidence="11">Leaf</tissue>
    </source>
</reference>
<dbReference type="SUPFAM" id="SSF51197">
    <property type="entry name" value="Clavaminate synthase-like"/>
    <property type="match status" value="1"/>
</dbReference>
<dbReference type="SMART" id="SM00558">
    <property type="entry name" value="JmjC"/>
    <property type="match status" value="1"/>
</dbReference>
<dbReference type="FunFam" id="2.60.120.650:FF:000016">
    <property type="entry name" value="Lysine-specific demethylase isoform A"/>
    <property type="match status" value="1"/>
</dbReference>
<feature type="region of interest" description="Disordered" evidence="8">
    <location>
        <begin position="750"/>
        <end position="834"/>
    </location>
</feature>
<feature type="compositionally biased region" description="Basic and acidic residues" evidence="8">
    <location>
        <begin position="814"/>
        <end position="834"/>
    </location>
</feature>
<dbReference type="PROSITE" id="PS51184">
    <property type="entry name" value="JMJC"/>
    <property type="match status" value="1"/>
</dbReference>
<dbReference type="PANTHER" id="PTHR10694:SF33">
    <property type="entry name" value="LYSINE-SPECIFIC DEMETHYLASE 5"/>
    <property type="match status" value="1"/>
</dbReference>
<evidence type="ECO:0000256" key="5">
    <source>
        <dbReference type="ARBA" id="ARBA00023015"/>
    </source>
</evidence>
<dbReference type="InterPro" id="IPR004198">
    <property type="entry name" value="Znf_C5HC2"/>
</dbReference>
<feature type="domain" description="JmjC" evidence="10">
    <location>
        <begin position="254"/>
        <end position="427"/>
    </location>
</feature>
<dbReference type="Gene3D" id="2.60.120.650">
    <property type="entry name" value="Cupin"/>
    <property type="match status" value="1"/>
</dbReference>
<keyword evidence="6" id="KW-0804">Transcription</keyword>
<keyword evidence="3" id="KW-0560">Oxidoreductase</keyword>
<dbReference type="Pfam" id="PF02375">
    <property type="entry name" value="JmjN"/>
    <property type="match status" value="1"/>
</dbReference>
<dbReference type="GO" id="GO:0000785">
    <property type="term" value="C:chromatin"/>
    <property type="evidence" value="ECO:0007669"/>
    <property type="project" value="TreeGrafter"/>
</dbReference>
<evidence type="ECO:0000256" key="8">
    <source>
        <dbReference type="SAM" id="MobiDB-lite"/>
    </source>
</evidence>
<dbReference type="Proteomes" id="UP000298416">
    <property type="component" value="Unassembled WGS sequence"/>
</dbReference>
<proteinExistence type="predicted"/>
<accession>A0A8X8X3G8</accession>
<dbReference type="AlphaFoldDB" id="A0A8X8X3G8"/>
<dbReference type="GO" id="GO:0016491">
    <property type="term" value="F:oxidoreductase activity"/>
    <property type="evidence" value="ECO:0007669"/>
    <property type="project" value="UniProtKB-KW"/>
</dbReference>
<reference evidence="11" key="1">
    <citation type="submission" date="2018-01" db="EMBL/GenBank/DDBJ databases">
        <authorList>
            <person name="Mao J.F."/>
        </authorList>
    </citation>
    <scope>NUCLEOTIDE SEQUENCE</scope>
    <source>
        <strain evidence="11">Huo1</strain>
        <tissue evidence="11">Leaf</tissue>
    </source>
</reference>
<dbReference type="Pfam" id="PF02373">
    <property type="entry name" value="JmjC"/>
    <property type="match status" value="1"/>
</dbReference>
<dbReference type="EMBL" id="PNBA02000012">
    <property type="protein sequence ID" value="KAG6405399.1"/>
    <property type="molecule type" value="Genomic_DNA"/>
</dbReference>
<feature type="domain" description="JmjN" evidence="9">
    <location>
        <begin position="100"/>
        <end position="151"/>
    </location>
</feature>
<evidence type="ECO:0000256" key="1">
    <source>
        <dbReference type="ARBA" id="ARBA00001954"/>
    </source>
</evidence>
<evidence type="ECO:0000259" key="10">
    <source>
        <dbReference type="PROSITE" id="PS51184"/>
    </source>
</evidence>
<dbReference type="GO" id="GO:0040029">
    <property type="term" value="P:epigenetic regulation of gene expression"/>
    <property type="evidence" value="ECO:0007669"/>
    <property type="project" value="UniProtKB-ARBA"/>
</dbReference>
<protein>
    <recommendedName>
        <fullName evidence="13">Histone demethylase JARID1</fullName>
    </recommendedName>
</protein>
<organism evidence="11">
    <name type="scientific">Salvia splendens</name>
    <name type="common">Scarlet sage</name>
    <dbReference type="NCBI Taxonomy" id="180675"/>
    <lineage>
        <taxon>Eukaryota</taxon>
        <taxon>Viridiplantae</taxon>
        <taxon>Streptophyta</taxon>
        <taxon>Embryophyta</taxon>
        <taxon>Tracheophyta</taxon>
        <taxon>Spermatophyta</taxon>
        <taxon>Magnoliopsida</taxon>
        <taxon>eudicotyledons</taxon>
        <taxon>Gunneridae</taxon>
        <taxon>Pentapetalae</taxon>
        <taxon>asterids</taxon>
        <taxon>lamiids</taxon>
        <taxon>Lamiales</taxon>
        <taxon>Lamiaceae</taxon>
        <taxon>Nepetoideae</taxon>
        <taxon>Mentheae</taxon>
        <taxon>Salviinae</taxon>
        <taxon>Salvia</taxon>
        <taxon>Salvia subgen. Calosphace</taxon>
        <taxon>core Calosphace</taxon>
    </lineage>
</organism>
<dbReference type="PANTHER" id="PTHR10694">
    <property type="entry name" value="LYSINE-SPECIFIC DEMETHYLASE"/>
    <property type="match status" value="1"/>
</dbReference>
<evidence type="ECO:0000256" key="7">
    <source>
        <dbReference type="ARBA" id="ARBA00023242"/>
    </source>
</evidence>
<dbReference type="PROSITE" id="PS51183">
    <property type="entry name" value="JMJN"/>
    <property type="match status" value="1"/>
</dbReference>
<keyword evidence="5" id="KW-0805">Transcription regulation</keyword>
<keyword evidence="7" id="KW-0539">Nucleus</keyword>
<comment type="cofactor">
    <cofactor evidence="1">
        <name>Fe(2+)</name>
        <dbReference type="ChEBI" id="CHEBI:29033"/>
    </cofactor>
</comment>
<dbReference type="GO" id="GO:0005634">
    <property type="term" value="C:nucleus"/>
    <property type="evidence" value="ECO:0007669"/>
    <property type="project" value="TreeGrafter"/>
</dbReference>
<dbReference type="InterPro" id="IPR003347">
    <property type="entry name" value="JmjC_dom"/>
</dbReference>
<evidence type="ECO:0000256" key="2">
    <source>
        <dbReference type="ARBA" id="ARBA00022723"/>
    </source>
</evidence>
<evidence type="ECO:0000313" key="12">
    <source>
        <dbReference type="Proteomes" id="UP000298416"/>
    </source>
</evidence>